<name>A0A0C1Y800_9CYAN</name>
<feature type="domain" description="SPFH" evidence="1">
    <location>
        <begin position="27"/>
        <end position="236"/>
    </location>
</feature>
<dbReference type="Gene3D" id="3.30.479.30">
    <property type="entry name" value="Band 7 domain"/>
    <property type="match status" value="1"/>
</dbReference>
<dbReference type="CDD" id="cd03408">
    <property type="entry name" value="SPFH_like_u1"/>
    <property type="match status" value="1"/>
</dbReference>
<dbReference type="InterPro" id="IPR036013">
    <property type="entry name" value="Band_7/SPFH_dom_sf"/>
</dbReference>
<dbReference type="InterPro" id="IPR025640">
    <property type="entry name" value="GYF_2"/>
</dbReference>
<dbReference type="SUPFAM" id="SSF117892">
    <property type="entry name" value="Band 7/SPFH domain"/>
    <property type="match status" value="1"/>
</dbReference>
<evidence type="ECO:0000259" key="2">
    <source>
        <dbReference type="Pfam" id="PF14237"/>
    </source>
</evidence>
<protein>
    <submittedName>
        <fullName evidence="3">DUF4339 domain-containing protein</fullName>
    </submittedName>
</protein>
<organism evidence="3">
    <name type="scientific">Lyngbya confervoides BDU141951</name>
    <dbReference type="NCBI Taxonomy" id="1574623"/>
    <lineage>
        <taxon>Bacteria</taxon>
        <taxon>Bacillati</taxon>
        <taxon>Cyanobacteriota</taxon>
        <taxon>Cyanophyceae</taxon>
        <taxon>Oscillatoriophycideae</taxon>
        <taxon>Oscillatoriales</taxon>
        <taxon>Microcoleaceae</taxon>
        <taxon>Lyngbya</taxon>
    </lineage>
</organism>
<dbReference type="EMBL" id="JTHE02000003">
    <property type="protein sequence ID" value="NEV68559.1"/>
    <property type="molecule type" value="Genomic_DNA"/>
</dbReference>
<proteinExistence type="predicted"/>
<sequence length="373" mass="40873">MGLFEKLTSEFVDIIEWLDQSNDTIAYRFERFQNEIKMGAKLTVRPGQKAVFVNEGQVADAFDPGMYTLSTQNMPILSTLKGFPYGFNSPFKAEVYFFNTKIFTNLKWGTSNPIAINVPDLGGTVRIRAYGTYSMRVQDPVRLLEDLVSTDGLFQIDEISDQIRNMLVSSFATWLGQSGLNFADFAANYRASGDTIRNAIQADIEEFGITLPHFLIENISLPPEVEKALDRRASINVLGNMQEYTQYQAANAIEASAENPNGGNQAVELGVGLAMGQQIVNAMQGNMATAQPAPAQPPAVAVGAPPPPMTQTQWYITRDGQNFGPFATNQLLANGLTPQSYVWRNGISGWQQAATLPELASLFPASPPPPMAQ</sequence>
<gene>
    <name evidence="3" type="ORF">QQ91_015715</name>
</gene>
<reference evidence="3" key="2">
    <citation type="journal article" date="2015" name="Genome Announc.">
        <title>Draft Genome Sequence of Filamentous Marine Cyanobacterium Lyngbya confervoides Strain BDU141951.</title>
        <authorList>
            <person name="Chandrababunaidu M.M."/>
            <person name="Sen D."/>
            <person name="Tripathy S."/>
        </authorList>
    </citation>
    <scope>NUCLEOTIDE SEQUENCE</scope>
    <source>
        <strain evidence="3">BDU141951</strain>
    </source>
</reference>
<accession>A0A0C1Y800</accession>
<comment type="caution">
    <text evidence="3">The sequence shown here is derived from an EMBL/GenBank/DDBJ whole genome shotgun (WGS) entry which is preliminary data.</text>
</comment>
<dbReference type="AlphaFoldDB" id="A0A0C1Y800"/>
<feature type="domain" description="GYF" evidence="2">
    <location>
        <begin position="314"/>
        <end position="359"/>
    </location>
</feature>
<reference evidence="3" key="3">
    <citation type="submission" date="2020-02" db="EMBL/GenBank/DDBJ databases">
        <authorList>
            <person name="Sarangi A.N."/>
            <person name="Ghosh S."/>
            <person name="Mukherjee M."/>
            <person name="Tripathy S."/>
        </authorList>
    </citation>
    <scope>NUCLEOTIDE SEQUENCE</scope>
    <source>
        <strain evidence="3">BDU141951</strain>
    </source>
</reference>
<reference evidence="3" key="1">
    <citation type="submission" date="2014-11" db="EMBL/GenBank/DDBJ databases">
        <authorList>
            <person name="Malar M.C."/>
            <person name="Sen D."/>
            <person name="Tripathy S."/>
        </authorList>
    </citation>
    <scope>NUCLEOTIDE SEQUENCE</scope>
    <source>
        <strain evidence="3">BDU141951</strain>
    </source>
</reference>
<dbReference type="Pfam" id="PF14237">
    <property type="entry name" value="GYF_2"/>
    <property type="match status" value="1"/>
</dbReference>
<evidence type="ECO:0000313" key="3">
    <source>
        <dbReference type="EMBL" id="NEV68559.1"/>
    </source>
</evidence>
<dbReference type="PANTHER" id="PTHR37826">
    <property type="entry name" value="FLOTILLIN BAND_7_5 DOMAIN PROTEIN"/>
    <property type="match status" value="1"/>
</dbReference>
<evidence type="ECO:0000259" key="1">
    <source>
        <dbReference type="Pfam" id="PF13421"/>
    </source>
</evidence>
<dbReference type="Pfam" id="PF13421">
    <property type="entry name" value="Band_7_1"/>
    <property type="match status" value="1"/>
</dbReference>
<dbReference type="PANTHER" id="PTHR37826:SF2">
    <property type="entry name" value="ZINC-RIBBON DOMAIN-CONTAINING PROTEIN"/>
    <property type="match status" value="1"/>
</dbReference>
<dbReference type="InterPro" id="IPR033880">
    <property type="entry name" value="SPFH_YdjI"/>
</dbReference>